<dbReference type="Pfam" id="PF13242">
    <property type="entry name" value="Hydrolase_like"/>
    <property type="match status" value="1"/>
</dbReference>
<dbReference type="InterPro" id="IPR036412">
    <property type="entry name" value="HAD-like_sf"/>
</dbReference>
<dbReference type="EMBL" id="AP024849">
    <property type="protein sequence ID" value="BCZ47104.1"/>
    <property type="molecule type" value="Genomic_DNA"/>
</dbReference>
<gene>
    <name evidence="1" type="ORF">psyc5s11_31710</name>
</gene>
<sequence>METLLGEKEAYVDGIFFCPHHPDKGFKGERTEYKVECDCRKPKPGLILKAAEKYNVDLSYSWMLGDGKNDIKAGLNAGCNVALLGEDNNTIYKHFKNLSQFIYDILK</sequence>
<dbReference type="InterPro" id="IPR023214">
    <property type="entry name" value="HAD_sf"/>
</dbReference>
<dbReference type="PANTHER" id="PTHR42891:SF1">
    <property type="entry name" value="D-GLYCERO-BETA-D-MANNO-HEPTOSE-1,7-BISPHOSPHATE 7-PHOSPHATASE"/>
    <property type="match status" value="1"/>
</dbReference>
<dbReference type="InterPro" id="IPR004446">
    <property type="entry name" value="Heptose_bisP_phosphatase"/>
</dbReference>
<proteinExistence type="predicted"/>
<dbReference type="SUPFAM" id="SSF56784">
    <property type="entry name" value="HAD-like"/>
    <property type="match status" value="1"/>
</dbReference>
<evidence type="ECO:0000313" key="2">
    <source>
        <dbReference type="Proteomes" id="UP000824633"/>
    </source>
</evidence>
<dbReference type="NCBIfam" id="TIGR01662">
    <property type="entry name" value="HAD-SF-IIIA"/>
    <property type="match status" value="1"/>
</dbReference>
<reference evidence="2" key="1">
    <citation type="submission" date="2021-07" db="EMBL/GenBank/DDBJ databases">
        <title>Complete genome sequencing of a Clostridium isolate.</title>
        <authorList>
            <person name="Ueki A."/>
            <person name="Tonouchi A."/>
        </authorList>
    </citation>
    <scope>NUCLEOTIDE SEQUENCE [LARGE SCALE GENOMIC DNA]</scope>
    <source>
        <strain evidence="2">C5S11</strain>
    </source>
</reference>
<evidence type="ECO:0008006" key="3">
    <source>
        <dbReference type="Google" id="ProtNLM"/>
    </source>
</evidence>
<evidence type="ECO:0000313" key="1">
    <source>
        <dbReference type="EMBL" id="BCZ47104.1"/>
    </source>
</evidence>
<dbReference type="RefSeq" id="WP_311196372.1">
    <property type="nucleotide sequence ID" value="NZ_AP024849.1"/>
</dbReference>
<dbReference type="PANTHER" id="PTHR42891">
    <property type="entry name" value="D-GLYCERO-BETA-D-MANNO-HEPTOSE-1,7-BISPHOSPHATE 7-PHOSPHATASE"/>
    <property type="match status" value="1"/>
</dbReference>
<name>A0ABN6IYA2_9CLOT</name>
<organism evidence="1 2">
    <name type="scientific">Clostridium gelidum</name>
    <dbReference type="NCBI Taxonomy" id="704125"/>
    <lineage>
        <taxon>Bacteria</taxon>
        <taxon>Bacillati</taxon>
        <taxon>Bacillota</taxon>
        <taxon>Clostridia</taxon>
        <taxon>Eubacteriales</taxon>
        <taxon>Clostridiaceae</taxon>
        <taxon>Clostridium</taxon>
    </lineage>
</organism>
<dbReference type="Proteomes" id="UP000824633">
    <property type="component" value="Chromosome"/>
</dbReference>
<keyword evidence="2" id="KW-1185">Reference proteome</keyword>
<protein>
    <recommendedName>
        <fullName evidence="3">D,D-heptose 1,7-bisphosphate phosphatase</fullName>
    </recommendedName>
</protein>
<dbReference type="Gene3D" id="3.40.50.1000">
    <property type="entry name" value="HAD superfamily/HAD-like"/>
    <property type="match status" value="1"/>
</dbReference>
<dbReference type="InterPro" id="IPR006549">
    <property type="entry name" value="HAD-SF_hydro_IIIA"/>
</dbReference>
<accession>A0ABN6IYA2</accession>